<comment type="subcellular location">
    <subcellularLocation>
        <location evidence="1">Endomembrane system</location>
        <topology evidence="1">Multi-pass membrane protein</topology>
    </subcellularLocation>
</comment>
<dbReference type="InterPro" id="IPR010652">
    <property type="entry name" value="DUF1232"/>
</dbReference>
<evidence type="ECO:0000313" key="8">
    <source>
        <dbReference type="Proteomes" id="UP000640614"/>
    </source>
</evidence>
<dbReference type="Proteomes" id="UP000640614">
    <property type="component" value="Unassembled WGS sequence"/>
</dbReference>
<feature type="coiled-coil region" evidence="5">
    <location>
        <begin position="5"/>
        <end position="50"/>
    </location>
</feature>
<sequence>MIDNKEFEEENFKNSKDEAEKLLNDKKKAKKKLEDAFEKANKNKGKLEEVWNYLQLFFSISKDYLNGSYKEIPKGSIIAIMGSLVYFLSPIDLIPDFIPVVGFLDDIAVLGLVFKQVKSDLDDYEEWKNNQ</sequence>
<proteinExistence type="predicted"/>
<evidence type="ECO:0000256" key="5">
    <source>
        <dbReference type="SAM" id="Coils"/>
    </source>
</evidence>
<name>A0ABR9THD7_9FLAO</name>
<keyword evidence="5" id="KW-0175">Coiled coil</keyword>
<accession>A0ABR9THD7</accession>
<evidence type="ECO:0000256" key="4">
    <source>
        <dbReference type="ARBA" id="ARBA00023136"/>
    </source>
</evidence>
<evidence type="ECO:0000259" key="6">
    <source>
        <dbReference type="Pfam" id="PF06803"/>
    </source>
</evidence>
<evidence type="ECO:0000256" key="3">
    <source>
        <dbReference type="ARBA" id="ARBA00022989"/>
    </source>
</evidence>
<keyword evidence="8" id="KW-1185">Reference proteome</keyword>
<organism evidence="7 8">
    <name type="scientific">Flavobacterium hungaricum</name>
    <dbReference type="NCBI Taxonomy" id="2082725"/>
    <lineage>
        <taxon>Bacteria</taxon>
        <taxon>Pseudomonadati</taxon>
        <taxon>Bacteroidota</taxon>
        <taxon>Flavobacteriia</taxon>
        <taxon>Flavobacteriales</taxon>
        <taxon>Flavobacteriaceae</taxon>
        <taxon>Flavobacterium</taxon>
    </lineage>
</organism>
<evidence type="ECO:0000256" key="1">
    <source>
        <dbReference type="ARBA" id="ARBA00004127"/>
    </source>
</evidence>
<comment type="caution">
    <text evidence="7">The sequence shown here is derived from an EMBL/GenBank/DDBJ whole genome shotgun (WGS) entry which is preliminary data.</text>
</comment>
<protein>
    <submittedName>
        <fullName evidence="7">DUF1232 domain-containing protein</fullName>
    </submittedName>
</protein>
<evidence type="ECO:0000256" key="2">
    <source>
        <dbReference type="ARBA" id="ARBA00022692"/>
    </source>
</evidence>
<keyword evidence="3" id="KW-1133">Transmembrane helix</keyword>
<evidence type="ECO:0000313" key="7">
    <source>
        <dbReference type="EMBL" id="MBE8724773.1"/>
    </source>
</evidence>
<keyword evidence="2" id="KW-0812">Transmembrane</keyword>
<gene>
    <name evidence="7" type="ORF">C4F50_07390</name>
</gene>
<dbReference type="Pfam" id="PF06803">
    <property type="entry name" value="DUF1232"/>
    <property type="match status" value="1"/>
</dbReference>
<dbReference type="EMBL" id="PRDM01000001">
    <property type="protein sequence ID" value="MBE8724773.1"/>
    <property type="molecule type" value="Genomic_DNA"/>
</dbReference>
<feature type="domain" description="DUF1232" evidence="6">
    <location>
        <begin position="77"/>
        <end position="111"/>
    </location>
</feature>
<reference evidence="7 8" key="1">
    <citation type="submission" date="2018-07" db="EMBL/GenBank/DDBJ databases">
        <title>Genome assembly of strain KB82.</title>
        <authorList>
            <person name="Kukolya J."/>
            <person name="Horvath B."/>
            <person name="Nagy I."/>
            <person name="Toth A."/>
        </authorList>
    </citation>
    <scope>NUCLEOTIDE SEQUENCE [LARGE SCALE GENOMIC DNA]</scope>
    <source>
        <strain evidence="7 8">Kb82</strain>
    </source>
</reference>
<keyword evidence="4" id="KW-0472">Membrane</keyword>
<dbReference type="RefSeq" id="WP_193845744.1">
    <property type="nucleotide sequence ID" value="NZ_PRDM01000001.1"/>
</dbReference>